<dbReference type="HOGENOM" id="CLU_2885758_0_0_1"/>
<keyword evidence="3" id="KW-1185">Reference proteome</keyword>
<name>N1PJV9_DOTSN</name>
<feature type="region of interest" description="Disordered" evidence="1">
    <location>
        <begin position="1"/>
        <end position="63"/>
    </location>
</feature>
<protein>
    <submittedName>
        <fullName evidence="2">Uncharacterized protein</fullName>
    </submittedName>
</protein>
<sequence length="63" mass="7368">MMFRDRYCAHGHERSRRKSWPPCCSKSVPNESHTFSVQGRLRHMQRGPKASESAQEPRTDDHS</sequence>
<proteinExistence type="predicted"/>
<accession>N1PJV9</accession>
<evidence type="ECO:0000313" key="2">
    <source>
        <dbReference type="EMBL" id="EME41840.1"/>
    </source>
</evidence>
<dbReference type="AlphaFoldDB" id="N1PJV9"/>
<dbReference type="Proteomes" id="UP000016933">
    <property type="component" value="Unassembled WGS sequence"/>
</dbReference>
<evidence type="ECO:0000256" key="1">
    <source>
        <dbReference type="SAM" id="MobiDB-lite"/>
    </source>
</evidence>
<gene>
    <name evidence="2" type="ORF">DOTSEDRAFT_74038</name>
</gene>
<feature type="compositionally biased region" description="Basic and acidic residues" evidence="1">
    <location>
        <begin position="1"/>
        <end position="12"/>
    </location>
</feature>
<reference evidence="2 3" key="2">
    <citation type="journal article" date="2012" name="PLoS Pathog.">
        <title>Diverse lifestyles and strategies of plant pathogenesis encoded in the genomes of eighteen Dothideomycetes fungi.</title>
        <authorList>
            <person name="Ohm R.A."/>
            <person name="Feau N."/>
            <person name="Henrissat B."/>
            <person name="Schoch C.L."/>
            <person name="Horwitz B.A."/>
            <person name="Barry K.W."/>
            <person name="Condon B.J."/>
            <person name="Copeland A.C."/>
            <person name="Dhillon B."/>
            <person name="Glaser F."/>
            <person name="Hesse C.N."/>
            <person name="Kosti I."/>
            <person name="LaButti K."/>
            <person name="Lindquist E.A."/>
            <person name="Lucas S."/>
            <person name="Salamov A.A."/>
            <person name="Bradshaw R.E."/>
            <person name="Ciuffetti L."/>
            <person name="Hamelin R.C."/>
            <person name="Kema G.H.J."/>
            <person name="Lawrence C."/>
            <person name="Scott J.A."/>
            <person name="Spatafora J.W."/>
            <person name="Turgeon B.G."/>
            <person name="de Wit P.J.G.M."/>
            <person name="Zhong S."/>
            <person name="Goodwin S.B."/>
            <person name="Grigoriev I.V."/>
        </authorList>
    </citation>
    <scope>NUCLEOTIDE SEQUENCE [LARGE SCALE GENOMIC DNA]</scope>
    <source>
        <strain evidence="3">NZE10 / CBS 128990</strain>
    </source>
</reference>
<organism evidence="2 3">
    <name type="scientific">Dothistroma septosporum (strain NZE10 / CBS 128990)</name>
    <name type="common">Red band needle blight fungus</name>
    <name type="synonym">Mycosphaerella pini</name>
    <dbReference type="NCBI Taxonomy" id="675120"/>
    <lineage>
        <taxon>Eukaryota</taxon>
        <taxon>Fungi</taxon>
        <taxon>Dikarya</taxon>
        <taxon>Ascomycota</taxon>
        <taxon>Pezizomycotina</taxon>
        <taxon>Dothideomycetes</taxon>
        <taxon>Dothideomycetidae</taxon>
        <taxon>Mycosphaerellales</taxon>
        <taxon>Mycosphaerellaceae</taxon>
        <taxon>Dothistroma</taxon>
    </lineage>
</organism>
<reference evidence="3" key="1">
    <citation type="journal article" date="2012" name="PLoS Genet.">
        <title>The genomes of the fungal plant pathogens Cladosporium fulvum and Dothistroma septosporum reveal adaptation to different hosts and lifestyles but also signatures of common ancestry.</title>
        <authorList>
            <person name="de Wit P.J.G.M."/>
            <person name="van der Burgt A."/>
            <person name="Oekmen B."/>
            <person name="Stergiopoulos I."/>
            <person name="Abd-Elsalam K.A."/>
            <person name="Aerts A.L."/>
            <person name="Bahkali A.H."/>
            <person name="Beenen H.G."/>
            <person name="Chettri P."/>
            <person name="Cox M.P."/>
            <person name="Datema E."/>
            <person name="de Vries R.P."/>
            <person name="Dhillon B."/>
            <person name="Ganley A.R."/>
            <person name="Griffiths S.A."/>
            <person name="Guo Y."/>
            <person name="Hamelin R.C."/>
            <person name="Henrissat B."/>
            <person name="Kabir M.S."/>
            <person name="Jashni M.K."/>
            <person name="Kema G."/>
            <person name="Klaubauf S."/>
            <person name="Lapidus A."/>
            <person name="Levasseur A."/>
            <person name="Lindquist E."/>
            <person name="Mehrabi R."/>
            <person name="Ohm R.A."/>
            <person name="Owen T.J."/>
            <person name="Salamov A."/>
            <person name="Schwelm A."/>
            <person name="Schijlen E."/>
            <person name="Sun H."/>
            <person name="van den Burg H.A."/>
            <person name="van Ham R.C.H.J."/>
            <person name="Zhang S."/>
            <person name="Goodwin S.B."/>
            <person name="Grigoriev I.V."/>
            <person name="Collemare J."/>
            <person name="Bradshaw R.E."/>
        </authorList>
    </citation>
    <scope>NUCLEOTIDE SEQUENCE [LARGE SCALE GENOMIC DNA]</scope>
    <source>
        <strain evidence="3">NZE10 / CBS 128990</strain>
    </source>
</reference>
<evidence type="ECO:0000313" key="3">
    <source>
        <dbReference type="Proteomes" id="UP000016933"/>
    </source>
</evidence>
<feature type="compositionally biased region" description="Polar residues" evidence="1">
    <location>
        <begin position="27"/>
        <end position="37"/>
    </location>
</feature>
<dbReference type="EMBL" id="KB446542">
    <property type="protein sequence ID" value="EME41840.1"/>
    <property type="molecule type" value="Genomic_DNA"/>
</dbReference>